<keyword evidence="10" id="KW-0472">Membrane</keyword>
<keyword evidence="5" id="KW-0547">Nucleotide-binding</keyword>
<keyword evidence="7" id="KW-0067">ATP-binding</keyword>
<dbReference type="SMART" id="SM00388">
    <property type="entry name" value="HisKA"/>
    <property type="match status" value="1"/>
</dbReference>
<evidence type="ECO:0000256" key="2">
    <source>
        <dbReference type="ARBA" id="ARBA00012438"/>
    </source>
</evidence>
<gene>
    <name evidence="13" type="ORF">MESMUL_11040</name>
</gene>
<dbReference type="SUPFAM" id="SSF52172">
    <property type="entry name" value="CheY-like"/>
    <property type="match status" value="1"/>
</dbReference>
<feature type="transmembrane region" description="Helical" evidence="10">
    <location>
        <begin position="43"/>
        <end position="65"/>
    </location>
</feature>
<dbReference type="InterPro" id="IPR004358">
    <property type="entry name" value="Sig_transdc_His_kin-like_C"/>
</dbReference>
<dbReference type="PANTHER" id="PTHR42878:SF7">
    <property type="entry name" value="SENSOR HISTIDINE KINASE GLRK"/>
    <property type="match status" value="1"/>
</dbReference>
<evidence type="ECO:0000259" key="11">
    <source>
        <dbReference type="PROSITE" id="PS50109"/>
    </source>
</evidence>
<dbReference type="EC" id="2.7.13.3" evidence="2"/>
<dbReference type="InterPro" id="IPR005467">
    <property type="entry name" value="His_kinase_dom"/>
</dbReference>
<protein>
    <recommendedName>
        <fullName evidence="2">histidine kinase</fullName>
        <ecNumber evidence="2">2.7.13.3</ecNumber>
    </recommendedName>
</protein>
<dbReference type="SUPFAM" id="SSF55874">
    <property type="entry name" value="ATPase domain of HSP90 chaperone/DNA topoisomerase II/histidine kinase"/>
    <property type="match status" value="1"/>
</dbReference>
<accession>A0A388SE91</accession>
<dbReference type="InterPro" id="IPR001789">
    <property type="entry name" value="Sig_transdc_resp-reg_receiver"/>
</dbReference>
<dbReference type="PROSITE" id="PS50110">
    <property type="entry name" value="RESPONSE_REGULATORY"/>
    <property type="match status" value="1"/>
</dbReference>
<evidence type="ECO:0000256" key="8">
    <source>
        <dbReference type="ARBA" id="ARBA00023012"/>
    </source>
</evidence>
<dbReference type="GO" id="GO:0030295">
    <property type="term" value="F:protein kinase activator activity"/>
    <property type="evidence" value="ECO:0007669"/>
    <property type="project" value="TreeGrafter"/>
</dbReference>
<dbReference type="GO" id="GO:0005524">
    <property type="term" value="F:ATP binding"/>
    <property type="evidence" value="ECO:0007669"/>
    <property type="project" value="UniProtKB-KW"/>
</dbReference>
<feature type="domain" description="Histidine kinase" evidence="11">
    <location>
        <begin position="254"/>
        <end position="467"/>
    </location>
</feature>
<keyword evidence="10" id="KW-0812">Transmembrane</keyword>
<dbReference type="Proteomes" id="UP000266091">
    <property type="component" value="Unassembled WGS sequence"/>
</dbReference>
<dbReference type="InterPro" id="IPR036890">
    <property type="entry name" value="HATPase_C_sf"/>
</dbReference>
<dbReference type="InterPro" id="IPR036097">
    <property type="entry name" value="HisK_dim/P_sf"/>
</dbReference>
<evidence type="ECO:0000313" key="14">
    <source>
        <dbReference type="Proteomes" id="UP000266091"/>
    </source>
</evidence>
<comment type="catalytic activity">
    <reaction evidence="1">
        <text>ATP + protein L-histidine = ADP + protein N-phospho-L-histidine.</text>
        <dbReference type="EC" id="2.7.13.3"/>
    </reaction>
</comment>
<sequence>MGARFSAFRLAVRRIFSESLPGAVLGKRTSRVISQQLDQAMRVMSVALIAQGAGAALLIASLWSAGSHALLISWGIVVILTIIFSIEYNHLFFADKNRVARIRGWIRVGIAHSFVTGITWGFAGAVFPSLGSEYTLAASVSAVIGVALGSWPFYAMWLPGLAIFTFLALFPTGLSILLNYFHTSQGFVAIFFFIVIGVILYSGRRLHDLILSSILTETENRKLLQKLARERNAAEAARRTAVREGQKRQEFFRAANHDLRQPLQAMAIYLQILKKKAPADIAPVVQQLSLCAGSISNLVEQILEVSRITADTLAIQRELVPIPEYFEKLRQECDPIVRARGGTFVIRPLDYKIDTDPALLSRVIRNLVNNAFKYSDKEHPIVILAARRRAKGLIQICVYDNGPGISREDREKIFHSFYRGEAGRKAEGFGLGLAIVKGICSRLGIGLSMGSLPGKGSVFRLQLGASTITEPLALSPRGQVKKTIEFRDIPARILYLEDNRTVSDSVKALLESWGATVRVAPFLDDGLLEEMKTFKPQILLTDFDFGEGAPNGIESCLKLSHALKTSVPTVILTAVPEDMIEREWQKQLPHRALAEMPEILRKPADEEKLNGALWRMFEAKGPDFAAPAGSAQVSDPALKG</sequence>
<proteinExistence type="predicted"/>
<dbReference type="InterPro" id="IPR003594">
    <property type="entry name" value="HATPase_dom"/>
</dbReference>
<dbReference type="CDD" id="cd00075">
    <property type="entry name" value="HATPase"/>
    <property type="match status" value="1"/>
</dbReference>
<feature type="transmembrane region" description="Helical" evidence="10">
    <location>
        <begin position="187"/>
        <end position="203"/>
    </location>
</feature>
<evidence type="ECO:0000256" key="7">
    <source>
        <dbReference type="ARBA" id="ARBA00022840"/>
    </source>
</evidence>
<evidence type="ECO:0000259" key="12">
    <source>
        <dbReference type="PROSITE" id="PS50110"/>
    </source>
</evidence>
<evidence type="ECO:0000256" key="10">
    <source>
        <dbReference type="SAM" id="Phobius"/>
    </source>
</evidence>
<dbReference type="InterPro" id="IPR050351">
    <property type="entry name" value="BphY/WalK/GraS-like"/>
</dbReference>
<feature type="transmembrane region" description="Helical" evidence="10">
    <location>
        <begin position="161"/>
        <end position="181"/>
    </location>
</feature>
<keyword evidence="3 9" id="KW-0597">Phosphoprotein</keyword>
<dbReference type="Gene3D" id="1.10.287.130">
    <property type="match status" value="1"/>
</dbReference>
<reference evidence="13 14" key="1">
    <citation type="journal article" date="2018" name="Int. J. Syst. Evol. Microbiol.">
        <title>Mesosutterella multiformis gen. nov., sp. nov., a member of the family Sutterellaceae and Sutterella megalosphaeroides sp. nov., isolated from human faeces.</title>
        <authorList>
            <person name="Sakamoto M."/>
            <person name="Ikeyama N."/>
            <person name="Kunihiro T."/>
            <person name="Iino T."/>
            <person name="Yuki M."/>
            <person name="Ohkuma M."/>
        </authorList>
    </citation>
    <scope>NUCLEOTIDE SEQUENCE [LARGE SCALE GENOMIC DNA]</scope>
    <source>
        <strain evidence="13 14">4NBBH2</strain>
    </source>
</reference>
<dbReference type="InterPro" id="IPR011006">
    <property type="entry name" value="CheY-like_superfamily"/>
</dbReference>
<dbReference type="PRINTS" id="PR00344">
    <property type="entry name" value="BCTRLSENSOR"/>
</dbReference>
<dbReference type="CDD" id="cd00156">
    <property type="entry name" value="REC"/>
    <property type="match status" value="1"/>
</dbReference>
<dbReference type="OrthoDB" id="6114847at2"/>
<dbReference type="GO" id="GO:0007234">
    <property type="term" value="P:osmosensory signaling via phosphorelay pathway"/>
    <property type="evidence" value="ECO:0007669"/>
    <property type="project" value="TreeGrafter"/>
</dbReference>
<dbReference type="GO" id="GO:0000156">
    <property type="term" value="F:phosphorelay response regulator activity"/>
    <property type="evidence" value="ECO:0007669"/>
    <property type="project" value="TreeGrafter"/>
</dbReference>
<evidence type="ECO:0000256" key="9">
    <source>
        <dbReference type="PROSITE-ProRule" id="PRU00169"/>
    </source>
</evidence>
<dbReference type="Gene3D" id="3.40.50.2300">
    <property type="match status" value="1"/>
</dbReference>
<feature type="domain" description="Response regulatory" evidence="12">
    <location>
        <begin position="492"/>
        <end position="617"/>
    </location>
</feature>
<comment type="caution">
    <text evidence="13">The sequence shown here is derived from an EMBL/GenBank/DDBJ whole genome shotgun (WGS) entry which is preliminary data.</text>
</comment>
<dbReference type="EMBL" id="BGZJ01000001">
    <property type="protein sequence ID" value="GBO93750.1"/>
    <property type="molecule type" value="Genomic_DNA"/>
</dbReference>
<evidence type="ECO:0000256" key="3">
    <source>
        <dbReference type="ARBA" id="ARBA00022553"/>
    </source>
</evidence>
<evidence type="ECO:0000256" key="6">
    <source>
        <dbReference type="ARBA" id="ARBA00022777"/>
    </source>
</evidence>
<dbReference type="AlphaFoldDB" id="A0A388SE91"/>
<dbReference type="Gene3D" id="3.30.565.10">
    <property type="entry name" value="Histidine kinase-like ATPase, C-terminal domain"/>
    <property type="match status" value="1"/>
</dbReference>
<dbReference type="PROSITE" id="PS50109">
    <property type="entry name" value="HIS_KIN"/>
    <property type="match status" value="1"/>
</dbReference>
<dbReference type="InterPro" id="IPR003661">
    <property type="entry name" value="HisK_dim/P_dom"/>
</dbReference>
<evidence type="ECO:0000256" key="4">
    <source>
        <dbReference type="ARBA" id="ARBA00022679"/>
    </source>
</evidence>
<dbReference type="SMART" id="SM00387">
    <property type="entry name" value="HATPase_c"/>
    <property type="match status" value="1"/>
</dbReference>
<evidence type="ECO:0000256" key="1">
    <source>
        <dbReference type="ARBA" id="ARBA00000085"/>
    </source>
</evidence>
<keyword evidence="10" id="KW-1133">Transmembrane helix</keyword>
<feature type="transmembrane region" description="Helical" evidence="10">
    <location>
        <begin position="105"/>
        <end position="128"/>
    </location>
</feature>
<name>A0A388SE91_9BURK</name>
<dbReference type="GO" id="GO:0000155">
    <property type="term" value="F:phosphorelay sensor kinase activity"/>
    <property type="evidence" value="ECO:0007669"/>
    <property type="project" value="InterPro"/>
</dbReference>
<dbReference type="Pfam" id="PF00512">
    <property type="entry name" value="HisKA"/>
    <property type="match status" value="1"/>
</dbReference>
<keyword evidence="6" id="KW-0418">Kinase</keyword>
<dbReference type="RefSeq" id="WP_116270065.1">
    <property type="nucleotide sequence ID" value="NZ_BGZJ01000001.1"/>
</dbReference>
<organism evidence="13 14">
    <name type="scientific">Mesosutterella multiformis</name>
    <dbReference type="NCBI Taxonomy" id="2259133"/>
    <lineage>
        <taxon>Bacteria</taxon>
        <taxon>Pseudomonadati</taxon>
        <taxon>Pseudomonadota</taxon>
        <taxon>Betaproteobacteria</taxon>
        <taxon>Burkholderiales</taxon>
        <taxon>Sutterellaceae</taxon>
        <taxon>Mesosutterella</taxon>
    </lineage>
</organism>
<keyword evidence="14" id="KW-1185">Reference proteome</keyword>
<feature type="modified residue" description="4-aspartylphosphate" evidence="9">
    <location>
        <position position="542"/>
    </location>
</feature>
<evidence type="ECO:0000313" key="13">
    <source>
        <dbReference type="EMBL" id="GBO93750.1"/>
    </source>
</evidence>
<dbReference type="PANTHER" id="PTHR42878">
    <property type="entry name" value="TWO-COMPONENT HISTIDINE KINASE"/>
    <property type="match status" value="1"/>
</dbReference>
<keyword evidence="4" id="KW-0808">Transferase</keyword>
<dbReference type="CDD" id="cd00082">
    <property type="entry name" value="HisKA"/>
    <property type="match status" value="1"/>
</dbReference>
<dbReference type="Pfam" id="PF02518">
    <property type="entry name" value="HATPase_c"/>
    <property type="match status" value="1"/>
</dbReference>
<dbReference type="SUPFAM" id="SSF47384">
    <property type="entry name" value="Homodimeric domain of signal transducing histidine kinase"/>
    <property type="match status" value="1"/>
</dbReference>
<feature type="transmembrane region" description="Helical" evidence="10">
    <location>
        <begin position="71"/>
        <end position="93"/>
    </location>
</feature>
<evidence type="ECO:0000256" key="5">
    <source>
        <dbReference type="ARBA" id="ARBA00022741"/>
    </source>
</evidence>
<keyword evidence="8" id="KW-0902">Two-component regulatory system</keyword>